<dbReference type="Proteomes" id="UP001151532">
    <property type="component" value="Chromosome 4"/>
</dbReference>
<evidence type="ECO:0000256" key="1">
    <source>
        <dbReference type="SAM" id="Phobius"/>
    </source>
</evidence>
<dbReference type="AlphaFoldDB" id="A0A9Q0WFH5"/>
<name>A0A9Q0WFH5_SALPP</name>
<feature type="transmembrane region" description="Helical" evidence="1">
    <location>
        <begin position="21"/>
        <end position="42"/>
    </location>
</feature>
<dbReference type="EMBL" id="JAPFFK010000004">
    <property type="protein sequence ID" value="KAJ6766234.1"/>
    <property type="molecule type" value="Genomic_DNA"/>
</dbReference>
<keyword evidence="3" id="KW-1185">Reference proteome</keyword>
<sequence length="74" mass="8327">MWLWRVMMVVMNLKSCQLVQPLVLVVLVIVKATIGLLLLPLVNPTFVNLMMSSCRSCNETTIFSLLLSSFLTGR</sequence>
<protein>
    <submittedName>
        <fullName evidence="2">Uncharacterized protein</fullName>
    </submittedName>
</protein>
<gene>
    <name evidence="2" type="ORF">OIU79_022236</name>
</gene>
<evidence type="ECO:0000313" key="2">
    <source>
        <dbReference type="EMBL" id="KAJ6766234.1"/>
    </source>
</evidence>
<keyword evidence="1" id="KW-1133">Transmembrane helix</keyword>
<dbReference type="OrthoDB" id="21595at2759"/>
<comment type="caution">
    <text evidence="2">The sequence shown here is derived from an EMBL/GenBank/DDBJ whole genome shotgun (WGS) entry which is preliminary data.</text>
</comment>
<evidence type="ECO:0000313" key="3">
    <source>
        <dbReference type="Proteomes" id="UP001151532"/>
    </source>
</evidence>
<accession>A0A9Q0WFH5</accession>
<keyword evidence="1" id="KW-0472">Membrane</keyword>
<reference evidence="2" key="2">
    <citation type="journal article" date="2023" name="Int. J. Mol. Sci.">
        <title>De Novo Assembly and Annotation of 11 Diverse Shrub Willow (Salix) Genomes Reveals Novel Gene Organization in Sex-Linked Regions.</title>
        <authorList>
            <person name="Hyden B."/>
            <person name="Feng K."/>
            <person name="Yates T.B."/>
            <person name="Jawdy S."/>
            <person name="Cereghino C."/>
            <person name="Smart L.B."/>
            <person name="Muchero W."/>
        </authorList>
    </citation>
    <scope>NUCLEOTIDE SEQUENCE</scope>
    <source>
        <tissue evidence="2">Shoot tip</tissue>
    </source>
</reference>
<organism evidence="2 3">
    <name type="scientific">Salix purpurea</name>
    <name type="common">Purple osier willow</name>
    <dbReference type="NCBI Taxonomy" id="77065"/>
    <lineage>
        <taxon>Eukaryota</taxon>
        <taxon>Viridiplantae</taxon>
        <taxon>Streptophyta</taxon>
        <taxon>Embryophyta</taxon>
        <taxon>Tracheophyta</taxon>
        <taxon>Spermatophyta</taxon>
        <taxon>Magnoliopsida</taxon>
        <taxon>eudicotyledons</taxon>
        <taxon>Gunneridae</taxon>
        <taxon>Pentapetalae</taxon>
        <taxon>rosids</taxon>
        <taxon>fabids</taxon>
        <taxon>Malpighiales</taxon>
        <taxon>Salicaceae</taxon>
        <taxon>Saliceae</taxon>
        <taxon>Salix</taxon>
    </lineage>
</organism>
<proteinExistence type="predicted"/>
<reference evidence="2" key="1">
    <citation type="submission" date="2022-11" db="EMBL/GenBank/DDBJ databases">
        <authorList>
            <person name="Hyden B.L."/>
            <person name="Feng K."/>
            <person name="Yates T."/>
            <person name="Jawdy S."/>
            <person name="Smart L.B."/>
            <person name="Muchero W."/>
        </authorList>
    </citation>
    <scope>NUCLEOTIDE SEQUENCE</scope>
    <source>
        <tissue evidence="2">Shoot tip</tissue>
    </source>
</reference>
<keyword evidence="1" id="KW-0812">Transmembrane</keyword>